<reference evidence="2 4" key="2">
    <citation type="submission" date="2017-03" db="EMBL/GenBank/DDBJ databases">
        <title>wgs assembly of Dolosigranulum pigrum KPL CDC strains.</title>
        <authorList>
            <person name="Brugger S.D."/>
            <person name="Pettigrew M."/>
            <person name="Kong Y."/>
            <person name="Lemon K.P."/>
        </authorList>
    </citation>
    <scope>NUCLEOTIDE SEQUENCE [LARGE SCALE GENOMIC DNA]</scope>
    <source>
        <strain evidence="2 4">KPL1931_CDC4294-98</strain>
    </source>
</reference>
<gene>
    <name evidence="2" type="ORF">B8A44_06945</name>
    <name evidence="1" type="ORF">BWX42_08190</name>
</gene>
<evidence type="ECO:0000313" key="2">
    <source>
        <dbReference type="EMBL" id="RAN62730.1"/>
    </source>
</evidence>
<dbReference type="Proteomes" id="UP000249099">
    <property type="component" value="Unassembled WGS sequence"/>
</dbReference>
<proteinExistence type="predicted"/>
<dbReference type="EMBL" id="MUYF01000003">
    <property type="protein sequence ID" value="OOL81672.1"/>
    <property type="molecule type" value="Genomic_DNA"/>
</dbReference>
<dbReference type="SUPFAM" id="SSF89360">
    <property type="entry name" value="HesB-like domain"/>
    <property type="match status" value="1"/>
</dbReference>
<dbReference type="AlphaFoldDB" id="A0A1S8KPP4"/>
<dbReference type="RefSeq" id="WP_004635215.1">
    <property type="nucleotide sequence ID" value="NZ_CAJHJL010000003.1"/>
</dbReference>
<comment type="caution">
    <text evidence="1">The sequence shown here is derived from an EMBL/GenBank/DDBJ whole genome shotgun (WGS) entry which is preliminary data.</text>
</comment>
<evidence type="ECO:0000313" key="1">
    <source>
        <dbReference type="EMBL" id="OOL81672.1"/>
    </source>
</evidence>
<dbReference type="Proteomes" id="UP000190409">
    <property type="component" value="Unassembled WGS sequence"/>
</dbReference>
<sequence length="103" mass="12148">MQLTITETARQWFEESYPLEEGESIRFFGKLYGKTDVHDGFSVGMKIDNPAEHDLLAKLEENGRTYFASKDDDWFFARYDLEVDFDTEREAPIYNFTERETDA</sequence>
<reference evidence="1 3" key="1">
    <citation type="submission" date="2017-01" db="EMBL/GenBank/DDBJ databases">
        <title>Complete Genome Sequence of Dolosigranulum pigrum isolated from a Patient with interstitial lung disease.</title>
        <authorList>
            <person name="Mukhopadhyay R."/>
            <person name="Joaquin J."/>
            <person name="Hogue R."/>
            <person name="Fitzgerald S."/>
            <person name="Jospin G."/>
            <person name="Eisen J.A."/>
            <person name="Chaturvedi V."/>
        </authorList>
    </citation>
    <scope>NUCLEOTIDE SEQUENCE [LARGE SCALE GENOMIC DNA]</scope>
    <source>
        <strain evidence="1 3">15S00348</strain>
    </source>
</reference>
<accession>A0A1S8KPP4</accession>
<dbReference type="GeneID" id="42693910"/>
<protein>
    <submittedName>
        <fullName evidence="1">Iron-sulfur cluster biosynthesis protein</fullName>
    </submittedName>
</protein>
<evidence type="ECO:0000313" key="4">
    <source>
        <dbReference type="Proteomes" id="UP000249099"/>
    </source>
</evidence>
<dbReference type="InterPro" id="IPR035903">
    <property type="entry name" value="HesB-like_dom_sf"/>
</dbReference>
<evidence type="ECO:0000313" key="3">
    <source>
        <dbReference type="Proteomes" id="UP000190409"/>
    </source>
</evidence>
<organism evidence="1 3">
    <name type="scientific">Dolosigranulum pigrum</name>
    <dbReference type="NCBI Taxonomy" id="29394"/>
    <lineage>
        <taxon>Bacteria</taxon>
        <taxon>Bacillati</taxon>
        <taxon>Bacillota</taxon>
        <taxon>Bacilli</taxon>
        <taxon>Lactobacillales</taxon>
        <taxon>Carnobacteriaceae</taxon>
        <taxon>Dolosigranulum</taxon>
    </lineage>
</organism>
<dbReference type="EMBL" id="NAQV01000020">
    <property type="protein sequence ID" value="RAN62730.1"/>
    <property type="molecule type" value="Genomic_DNA"/>
</dbReference>
<dbReference type="OrthoDB" id="1645729at2"/>
<name>A0A1S8KPP4_9LACT</name>